<evidence type="ECO:0000313" key="2">
    <source>
        <dbReference type="Proteomes" id="UP001145114"/>
    </source>
</evidence>
<keyword evidence="2" id="KW-1185">Reference proteome</keyword>
<name>A0ACC1HSQ7_9FUNG</name>
<dbReference type="Proteomes" id="UP001145114">
    <property type="component" value="Unassembled WGS sequence"/>
</dbReference>
<comment type="caution">
    <text evidence="1">The sequence shown here is derived from an EMBL/GenBank/DDBJ whole genome shotgun (WGS) entry which is preliminary data.</text>
</comment>
<sequence length="333" mass="35405">MATPQKHFQRPGFRFSFRSPPPRINGSPRPARSFLPQPAPPLTPPPHVVAAAHNPSSPSPQNGVNRWSPFWGDPPSTRRLSQSNSSNSNGQTLGATSLAQGGSQRSPMAAAQDRPPVFVPINSDLLARRLENASELESAALSGTSSEVVTTASMPDSRDNGHKHFDRQDTAGIVPTVVPAKPAGSSGSVDGMPLLARFDAESRREDDPGDTSCASPKLDTIDPQAEVMTTLANAGSGRDDTDGETSSSDGDDDASMKDASAGNVFIGHYAGQVETTDDAVRLLEGLDRDTGVHIRDLDHKFAELQSRGRLLHDKMSKTHKATVGLLNNAKSMF</sequence>
<evidence type="ECO:0000313" key="1">
    <source>
        <dbReference type="EMBL" id="KAJ1679065.1"/>
    </source>
</evidence>
<reference evidence="1" key="1">
    <citation type="submission" date="2022-06" db="EMBL/GenBank/DDBJ databases">
        <title>Phylogenomic reconstructions and comparative analyses of Kickxellomycotina fungi.</title>
        <authorList>
            <person name="Reynolds N.K."/>
            <person name="Stajich J.E."/>
            <person name="Barry K."/>
            <person name="Grigoriev I.V."/>
            <person name="Crous P."/>
            <person name="Smith M.E."/>
        </authorList>
    </citation>
    <scope>NUCLEOTIDE SEQUENCE</scope>
    <source>
        <strain evidence="1">RSA 2271</strain>
    </source>
</reference>
<dbReference type="EMBL" id="JAMZIH010000630">
    <property type="protein sequence ID" value="KAJ1679065.1"/>
    <property type="molecule type" value="Genomic_DNA"/>
</dbReference>
<gene>
    <name evidence="1" type="ORF">EV182_002799</name>
</gene>
<organism evidence="1 2">
    <name type="scientific">Spiromyces aspiralis</name>
    <dbReference type="NCBI Taxonomy" id="68401"/>
    <lineage>
        <taxon>Eukaryota</taxon>
        <taxon>Fungi</taxon>
        <taxon>Fungi incertae sedis</taxon>
        <taxon>Zoopagomycota</taxon>
        <taxon>Kickxellomycotina</taxon>
        <taxon>Kickxellomycetes</taxon>
        <taxon>Kickxellales</taxon>
        <taxon>Kickxellaceae</taxon>
        <taxon>Spiromyces</taxon>
    </lineage>
</organism>
<protein>
    <submittedName>
        <fullName evidence="1">Uncharacterized protein</fullName>
    </submittedName>
</protein>
<proteinExistence type="predicted"/>
<accession>A0ACC1HSQ7</accession>